<dbReference type="GeneID" id="101856083"/>
<dbReference type="RefSeq" id="XP_005093217.1">
    <property type="nucleotide sequence ID" value="XM_005093160.3"/>
</dbReference>
<dbReference type="Proteomes" id="UP000694888">
    <property type="component" value="Unplaced"/>
</dbReference>
<dbReference type="InterPro" id="IPR019351">
    <property type="entry name" value="DUF2039"/>
</dbReference>
<organism evidence="2 3">
    <name type="scientific">Aplysia californica</name>
    <name type="common">California sea hare</name>
    <dbReference type="NCBI Taxonomy" id="6500"/>
    <lineage>
        <taxon>Eukaryota</taxon>
        <taxon>Metazoa</taxon>
        <taxon>Spiralia</taxon>
        <taxon>Lophotrochozoa</taxon>
        <taxon>Mollusca</taxon>
        <taxon>Gastropoda</taxon>
        <taxon>Heterobranchia</taxon>
        <taxon>Euthyneura</taxon>
        <taxon>Tectipleura</taxon>
        <taxon>Aplysiida</taxon>
        <taxon>Aplysioidea</taxon>
        <taxon>Aplysiidae</taxon>
        <taxon>Aplysia</taxon>
    </lineage>
</organism>
<feature type="compositionally biased region" description="Basic and acidic residues" evidence="1">
    <location>
        <begin position="136"/>
        <end position="147"/>
    </location>
</feature>
<evidence type="ECO:0000256" key="1">
    <source>
        <dbReference type="SAM" id="MobiDB-lite"/>
    </source>
</evidence>
<sequence>MSSQRGNVSRTRRQKHQNSSSFKNDMHDTSGKMKMIKSLSPEGLCKRCKEIIEWKIKYKKYKPLTKPSTCVRCKGKTVKRAYYIVCQPCATDAQVCAKCNTKKDIELQPSLNETEKMKEDAERQFELKQLTERQRRSYLRQVEKGDATDPPFGATAPGDESEDEEECSDECDGSTQDDDDVSDVDIPDKAEQAKFS</sequence>
<dbReference type="Pfam" id="PF10217">
    <property type="entry name" value="DUF2039"/>
    <property type="match status" value="1"/>
</dbReference>
<dbReference type="PANTHER" id="PTHR22876:SF5">
    <property type="entry name" value="CHROMOSOME 9 OPEN READING FRAME 85"/>
    <property type="match status" value="1"/>
</dbReference>
<protein>
    <submittedName>
        <fullName evidence="3">Uncharacterized protein C9orf85 homolog</fullName>
    </submittedName>
</protein>
<name>A0ABM0JGK5_APLCA</name>
<keyword evidence="2" id="KW-1185">Reference proteome</keyword>
<evidence type="ECO:0000313" key="2">
    <source>
        <dbReference type="Proteomes" id="UP000694888"/>
    </source>
</evidence>
<feature type="region of interest" description="Disordered" evidence="1">
    <location>
        <begin position="1"/>
        <end position="30"/>
    </location>
</feature>
<proteinExistence type="predicted"/>
<dbReference type="PANTHER" id="PTHR22876">
    <property type="entry name" value="ZGC:101016"/>
    <property type="match status" value="1"/>
</dbReference>
<reference evidence="3" key="1">
    <citation type="submission" date="2025-08" db="UniProtKB">
        <authorList>
            <consortium name="RefSeq"/>
        </authorList>
    </citation>
    <scope>IDENTIFICATION</scope>
</reference>
<gene>
    <name evidence="3" type="primary">LOC101856083</name>
</gene>
<evidence type="ECO:0000313" key="3">
    <source>
        <dbReference type="RefSeq" id="XP_005093217.1"/>
    </source>
</evidence>
<feature type="compositionally biased region" description="Basic and acidic residues" evidence="1">
    <location>
        <begin position="186"/>
        <end position="196"/>
    </location>
</feature>
<feature type="compositionally biased region" description="Acidic residues" evidence="1">
    <location>
        <begin position="159"/>
        <end position="185"/>
    </location>
</feature>
<accession>A0ABM0JGK5</accession>
<feature type="region of interest" description="Disordered" evidence="1">
    <location>
        <begin position="136"/>
        <end position="196"/>
    </location>
</feature>